<feature type="region of interest" description="Disordered" evidence="5">
    <location>
        <begin position="203"/>
        <end position="254"/>
    </location>
</feature>
<dbReference type="GO" id="GO:0005634">
    <property type="term" value="C:nucleus"/>
    <property type="evidence" value="ECO:0007669"/>
    <property type="project" value="UniProtKB-SubCell"/>
</dbReference>
<dbReference type="GeneID" id="87818041"/>
<evidence type="ECO:0000259" key="6">
    <source>
        <dbReference type="Pfam" id="PF07524"/>
    </source>
</evidence>
<evidence type="ECO:0000256" key="5">
    <source>
        <dbReference type="SAM" id="MobiDB-lite"/>
    </source>
</evidence>
<evidence type="ECO:0000313" key="8">
    <source>
        <dbReference type="Proteomes" id="UP001302676"/>
    </source>
</evidence>
<evidence type="ECO:0000256" key="4">
    <source>
        <dbReference type="ARBA" id="ARBA00023242"/>
    </source>
</evidence>
<dbReference type="GO" id="GO:0046982">
    <property type="term" value="F:protein heterodimerization activity"/>
    <property type="evidence" value="ECO:0007669"/>
    <property type="project" value="InterPro"/>
</dbReference>
<feature type="domain" description="Bromodomain associated" evidence="6">
    <location>
        <begin position="7"/>
        <end position="58"/>
    </location>
</feature>
<keyword evidence="4" id="KW-0539">Nucleus</keyword>
<name>A0AAN6V0J8_9PEZI</name>
<evidence type="ECO:0000256" key="1">
    <source>
        <dbReference type="ARBA" id="ARBA00004123"/>
    </source>
</evidence>
<dbReference type="CDD" id="cd00076">
    <property type="entry name" value="HFD_SF"/>
    <property type="match status" value="1"/>
</dbReference>
<dbReference type="Proteomes" id="UP001302676">
    <property type="component" value="Unassembled WGS sequence"/>
</dbReference>
<feature type="compositionally biased region" description="Low complexity" evidence="5">
    <location>
        <begin position="234"/>
        <end position="245"/>
    </location>
</feature>
<evidence type="ECO:0000256" key="3">
    <source>
        <dbReference type="ARBA" id="ARBA00023163"/>
    </source>
</evidence>
<proteinExistence type="predicted"/>
<comment type="caution">
    <text evidence="7">The sequence shown here is derived from an EMBL/GenBank/DDBJ whole genome shotgun (WGS) entry which is preliminary data.</text>
</comment>
<keyword evidence="2" id="KW-0805">Transcription regulation</keyword>
<evidence type="ECO:0000256" key="2">
    <source>
        <dbReference type="ARBA" id="ARBA00023015"/>
    </source>
</evidence>
<dbReference type="InterPro" id="IPR006565">
    <property type="entry name" value="BTP"/>
</dbReference>
<dbReference type="RefSeq" id="XP_062635256.1">
    <property type="nucleotide sequence ID" value="XM_062781428.1"/>
</dbReference>
<protein>
    <recommendedName>
        <fullName evidence="6">Bromodomain associated domain-containing protein</fullName>
    </recommendedName>
</protein>
<gene>
    <name evidence="7" type="ORF">C8A04DRAFT_30578</name>
</gene>
<sequence>MTPPPPLFHALLRPAILQILRATGYHGAKISVLDSVTDLAARYLLHLCQLTAVYATHNNDQIDLATEEDDGIPSTDRAIVTPGVPAPTIVDVRMALQRAGALLPERVPEEQEYLGEEDMRGVENFIEWATGALNREIGRIALDGDDEARDYLDALKKKHSKNDDDSKFLGTLLGKSIEHGDVLVEGGECPSISLWEERLRTAGQKAPEPPVLENLLAGINGTHEGGEDGEESRPPSSGLSSLGDRSIADEMDLS</sequence>
<dbReference type="EMBL" id="MU853605">
    <property type="protein sequence ID" value="KAK4141885.1"/>
    <property type="molecule type" value="Genomic_DNA"/>
</dbReference>
<organism evidence="7 8">
    <name type="scientific">Dichotomopilus funicola</name>
    <dbReference type="NCBI Taxonomy" id="1934379"/>
    <lineage>
        <taxon>Eukaryota</taxon>
        <taxon>Fungi</taxon>
        <taxon>Dikarya</taxon>
        <taxon>Ascomycota</taxon>
        <taxon>Pezizomycotina</taxon>
        <taxon>Sordariomycetes</taxon>
        <taxon>Sordariomycetidae</taxon>
        <taxon>Sordariales</taxon>
        <taxon>Chaetomiaceae</taxon>
        <taxon>Dichotomopilus</taxon>
    </lineage>
</organism>
<dbReference type="Gene3D" id="1.10.20.10">
    <property type="entry name" value="Histone, subunit A"/>
    <property type="match status" value="1"/>
</dbReference>
<keyword evidence="3" id="KW-0804">Transcription</keyword>
<comment type="subcellular location">
    <subcellularLocation>
        <location evidence="1">Nucleus</location>
    </subcellularLocation>
</comment>
<dbReference type="InterPro" id="IPR009072">
    <property type="entry name" value="Histone-fold"/>
</dbReference>
<dbReference type="AlphaFoldDB" id="A0AAN6V0J8"/>
<keyword evidence="8" id="KW-1185">Reference proteome</keyword>
<reference evidence="7" key="2">
    <citation type="submission" date="2023-05" db="EMBL/GenBank/DDBJ databases">
        <authorList>
            <consortium name="Lawrence Berkeley National Laboratory"/>
            <person name="Steindorff A."/>
            <person name="Hensen N."/>
            <person name="Bonometti L."/>
            <person name="Westerberg I."/>
            <person name="Brannstrom I.O."/>
            <person name="Guillou S."/>
            <person name="Cros-Aarteil S."/>
            <person name="Calhoun S."/>
            <person name="Haridas S."/>
            <person name="Kuo A."/>
            <person name="Mondo S."/>
            <person name="Pangilinan J."/>
            <person name="Riley R."/>
            <person name="Labutti K."/>
            <person name="Andreopoulos B."/>
            <person name="Lipzen A."/>
            <person name="Chen C."/>
            <person name="Yanf M."/>
            <person name="Daum C."/>
            <person name="Ng V."/>
            <person name="Clum A."/>
            <person name="Ohm R."/>
            <person name="Martin F."/>
            <person name="Silar P."/>
            <person name="Natvig D."/>
            <person name="Lalanne C."/>
            <person name="Gautier V."/>
            <person name="Ament-Velasquez S.L."/>
            <person name="Kruys A."/>
            <person name="Hutchinson M.I."/>
            <person name="Powell A.J."/>
            <person name="Barry K."/>
            <person name="Miller A.N."/>
            <person name="Grigoriev I.V."/>
            <person name="Debuchy R."/>
            <person name="Gladieux P."/>
            <person name="Thoren M.H."/>
            <person name="Johannesson H."/>
        </authorList>
    </citation>
    <scope>NUCLEOTIDE SEQUENCE</scope>
    <source>
        <strain evidence="7">CBS 141.50</strain>
    </source>
</reference>
<evidence type="ECO:0000313" key="7">
    <source>
        <dbReference type="EMBL" id="KAK4141885.1"/>
    </source>
</evidence>
<reference evidence="7" key="1">
    <citation type="journal article" date="2023" name="Mol. Phylogenet. Evol.">
        <title>Genome-scale phylogeny and comparative genomics of the fungal order Sordariales.</title>
        <authorList>
            <person name="Hensen N."/>
            <person name="Bonometti L."/>
            <person name="Westerberg I."/>
            <person name="Brannstrom I.O."/>
            <person name="Guillou S."/>
            <person name="Cros-Aarteil S."/>
            <person name="Calhoun S."/>
            <person name="Haridas S."/>
            <person name="Kuo A."/>
            <person name="Mondo S."/>
            <person name="Pangilinan J."/>
            <person name="Riley R."/>
            <person name="LaButti K."/>
            <person name="Andreopoulos B."/>
            <person name="Lipzen A."/>
            <person name="Chen C."/>
            <person name="Yan M."/>
            <person name="Daum C."/>
            <person name="Ng V."/>
            <person name="Clum A."/>
            <person name="Steindorff A."/>
            <person name="Ohm R.A."/>
            <person name="Martin F."/>
            <person name="Silar P."/>
            <person name="Natvig D.O."/>
            <person name="Lalanne C."/>
            <person name="Gautier V."/>
            <person name="Ament-Velasquez S.L."/>
            <person name="Kruys A."/>
            <person name="Hutchinson M.I."/>
            <person name="Powell A.J."/>
            <person name="Barry K."/>
            <person name="Miller A.N."/>
            <person name="Grigoriev I.V."/>
            <person name="Debuchy R."/>
            <person name="Gladieux P."/>
            <person name="Hiltunen Thoren M."/>
            <person name="Johannesson H."/>
        </authorList>
    </citation>
    <scope>NUCLEOTIDE SEQUENCE</scope>
    <source>
        <strain evidence="7">CBS 141.50</strain>
    </source>
</reference>
<dbReference type="Pfam" id="PF07524">
    <property type="entry name" value="Bromo_TP"/>
    <property type="match status" value="1"/>
</dbReference>
<accession>A0AAN6V0J8</accession>